<protein>
    <submittedName>
        <fullName evidence="3">Glucose 1-dehydrogenase</fullName>
        <ecNumber evidence="3">1.1.1.47</ecNumber>
    </submittedName>
</protein>
<evidence type="ECO:0000256" key="2">
    <source>
        <dbReference type="ARBA" id="ARBA00023002"/>
    </source>
</evidence>
<sequence length="260" mass="26565">MSLRLDGQTVFVTGAASGLGRQITTRAAGEGAFVVATDVDDDGGEQTVAEAEDAAAGAGGATYYHLDVTEADAFHDLVDAVAEERGLDGIVNNAGIGHPPNLAEDVSQSTLDYIIDVNVRGVWNGCQAALPHLKANDDGGAIVNVASLAAVLGMPQQSAYSLTKGAVLNYTRAVAAEAGRDGVRANAVCPGVVDTPLGSQVFAGMADDPEEGREKLARQYPLGRLGEPDDVAAPTCFLLSDEAAWITGHGLVIDGGFSSA</sequence>
<dbReference type="Gene3D" id="3.40.50.720">
    <property type="entry name" value="NAD(P)-binding Rossmann-like Domain"/>
    <property type="match status" value="1"/>
</dbReference>
<dbReference type="FunFam" id="3.40.50.720:FF:000084">
    <property type="entry name" value="Short-chain dehydrogenase reductase"/>
    <property type="match status" value="1"/>
</dbReference>
<organism evidence="3 4">
    <name type="scientific">Salinirubellus salinus</name>
    <dbReference type="NCBI Taxonomy" id="1364945"/>
    <lineage>
        <taxon>Archaea</taxon>
        <taxon>Methanobacteriati</taxon>
        <taxon>Methanobacteriota</taxon>
        <taxon>Stenosarchaea group</taxon>
        <taxon>Halobacteria</taxon>
        <taxon>Halobacteriales</taxon>
        <taxon>Natronomonadaceae</taxon>
        <taxon>Salinirubellus</taxon>
    </lineage>
</organism>
<dbReference type="InterPro" id="IPR002347">
    <property type="entry name" value="SDR_fam"/>
</dbReference>
<dbReference type="GeneID" id="74944065"/>
<evidence type="ECO:0000313" key="3">
    <source>
        <dbReference type="EMBL" id="UWM53734.1"/>
    </source>
</evidence>
<gene>
    <name evidence="3" type="ORF">N0B31_16545</name>
</gene>
<dbReference type="EC" id="1.1.1.47" evidence="3"/>
<name>A0A9E7UAF5_9EURY</name>
<dbReference type="CDD" id="cd05233">
    <property type="entry name" value="SDR_c"/>
    <property type="match status" value="1"/>
</dbReference>
<dbReference type="KEGG" id="ssai:N0B31_16545"/>
<keyword evidence="4" id="KW-1185">Reference proteome</keyword>
<dbReference type="PANTHER" id="PTHR42760:SF115">
    <property type="entry name" value="3-OXOACYL-[ACYL-CARRIER-PROTEIN] REDUCTASE FABG"/>
    <property type="match status" value="1"/>
</dbReference>
<dbReference type="NCBIfam" id="NF005559">
    <property type="entry name" value="PRK07231.1"/>
    <property type="match status" value="1"/>
</dbReference>
<dbReference type="InterPro" id="IPR036291">
    <property type="entry name" value="NAD(P)-bd_dom_sf"/>
</dbReference>
<accession>A0A9E7UAF5</accession>
<dbReference type="RefSeq" id="WP_260592728.1">
    <property type="nucleotide sequence ID" value="NZ_CP104003.1"/>
</dbReference>
<dbReference type="Pfam" id="PF13561">
    <property type="entry name" value="adh_short_C2"/>
    <property type="match status" value="1"/>
</dbReference>
<evidence type="ECO:0000313" key="4">
    <source>
        <dbReference type="Proteomes" id="UP001057580"/>
    </source>
</evidence>
<dbReference type="GO" id="GO:0047936">
    <property type="term" value="F:glucose 1-dehydrogenase [NAD(P)+] activity"/>
    <property type="evidence" value="ECO:0007669"/>
    <property type="project" value="UniProtKB-EC"/>
</dbReference>
<dbReference type="PANTHER" id="PTHR42760">
    <property type="entry name" value="SHORT-CHAIN DEHYDROGENASES/REDUCTASES FAMILY MEMBER"/>
    <property type="match status" value="1"/>
</dbReference>
<dbReference type="PRINTS" id="PR00081">
    <property type="entry name" value="GDHRDH"/>
</dbReference>
<evidence type="ECO:0000256" key="1">
    <source>
        <dbReference type="ARBA" id="ARBA00006484"/>
    </source>
</evidence>
<dbReference type="SUPFAM" id="SSF51735">
    <property type="entry name" value="NAD(P)-binding Rossmann-fold domains"/>
    <property type="match status" value="1"/>
</dbReference>
<proteinExistence type="inferred from homology"/>
<dbReference type="PRINTS" id="PR00080">
    <property type="entry name" value="SDRFAMILY"/>
</dbReference>
<dbReference type="EMBL" id="CP104003">
    <property type="protein sequence ID" value="UWM53734.1"/>
    <property type="molecule type" value="Genomic_DNA"/>
</dbReference>
<dbReference type="Proteomes" id="UP001057580">
    <property type="component" value="Chromosome"/>
</dbReference>
<keyword evidence="2 3" id="KW-0560">Oxidoreductase</keyword>
<comment type="similarity">
    <text evidence="1">Belongs to the short-chain dehydrogenases/reductases (SDR) family.</text>
</comment>
<reference evidence="3" key="1">
    <citation type="submission" date="2022-09" db="EMBL/GenBank/DDBJ databases">
        <title>Diverse halophilic archaea isolated from saline environments.</title>
        <authorList>
            <person name="Cui H.-L."/>
        </authorList>
    </citation>
    <scope>NUCLEOTIDE SEQUENCE</scope>
    <source>
        <strain evidence="3">ZS-35-S2</strain>
    </source>
</reference>
<dbReference type="AlphaFoldDB" id="A0A9E7UAF5"/>